<dbReference type="PROSITE" id="PS50885">
    <property type="entry name" value="HAMP"/>
    <property type="match status" value="1"/>
</dbReference>
<feature type="domain" description="PAS" evidence="7">
    <location>
        <begin position="16"/>
        <end position="57"/>
    </location>
</feature>
<dbReference type="InterPro" id="IPR000700">
    <property type="entry name" value="PAS-assoc_C"/>
</dbReference>
<accession>A0A1K2I0F1</accession>
<feature type="domain" description="PAC" evidence="8">
    <location>
        <begin position="211"/>
        <end position="263"/>
    </location>
</feature>
<dbReference type="CDD" id="cd11386">
    <property type="entry name" value="MCP_signal"/>
    <property type="match status" value="1"/>
</dbReference>
<feature type="compositionally biased region" description="Low complexity" evidence="5">
    <location>
        <begin position="561"/>
        <end position="574"/>
    </location>
</feature>
<feature type="domain" description="HAMP" evidence="9">
    <location>
        <begin position="252"/>
        <end position="304"/>
    </location>
</feature>
<dbReference type="SMART" id="SM00086">
    <property type="entry name" value="PAC"/>
    <property type="match status" value="2"/>
</dbReference>
<dbReference type="InterPro" id="IPR051310">
    <property type="entry name" value="MCP_chemotaxis"/>
</dbReference>
<proteinExistence type="inferred from homology"/>
<dbReference type="GO" id="GO:0007165">
    <property type="term" value="P:signal transduction"/>
    <property type="evidence" value="ECO:0007669"/>
    <property type="project" value="UniProtKB-KW"/>
</dbReference>
<organism evidence="10 11">
    <name type="scientific">Devosia enhydra</name>
    <dbReference type="NCBI Taxonomy" id="665118"/>
    <lineage>
        <taxon>Bacteria</taxon>
        <taxon>Pseudomonadati</taxon>
        <taxon>Pseudomonadota</taxon>
        <taxon>Alphaproteobacteria</taxon>
        <taxon>Hyphomicrobiales</taxon>
        <taxon>Devosiaceae</taxon>
        <taxon>Devosia</taxon>
    </lineage>
</organism>
<dbReference type="GO" id="GO:0006935">
    <property type="term" value="P:chemotaxis"/>
    <property type="evidence" value="ECO:0007669"/>
    <property type="project" value="UniProtKB-KW"/>
</dbReference>
<dbReference type="InterPro" id="IPR001610">
    <property type="entry name" value="PAC"/>
</dbReference>
<dbReference type="InterPro" id="IPR013655">
    <property type="entry name" value="PAS_fold_3"/>
</dbReference>
<dbReference type="STRING" id="665118.SAMN02983003_2971"/>
<sequence length="612" mass="65497">MPISIVSAQRAVQARTDRTLVEALDRVQPLLAFSANGTLLSANSAAEALFGLASEDIGHLDHGRLTLSDAAHSDEAAALWRELCAGVPKTGQFRRMTKAGRPIWIGGSYVPVTGAKGRIEQIVLIAADITEDRLRSANADGQLAAVERAQAVIEFTLTGEVITANDNFLKAMGYTLPEIAGRHHRMFVNPADAASPGYAAFWERLARGEYFAAEYRRIGKDGREVWIQASYNPIFDLEGRPFKVVKYATDVTARREAVNLLGHGLDRLAGGDLTQRVTTPFPAEIEPLRVAFNNSLENFAGIVERLQSTSGTLKTATAEILSGANDLSHRTARQAAAIEQTAAAMRELAGTVTDNSARADSASEKARSVAGAAEEGGAVMRQANAAMDRITDSSTRISNIIGLIDDIAFQTNLLALNASVEAARAGDAGRGFAVVAVEVRRLAQSAAQASSEVKTLIEQSSGEVRTGSRLVAQAAERLSAMLEGVRENSELVDQIARASQHQAAAIAEVSSAVREMDEMTQHNAALVEETNAAIEQTETQARELDRVVDIFQLSQANTPAAAREPAVARAQPQRSRPVAPLESEQRVGFGSGAHRRYLVEGSAALDPDWQAF</sequence>
<feature type="domain" description="Methyl-accepting transducer" evidence="6">
    <location>
        <begin position="309"/>
        <end position="538"/>
    </location>
</feature>
<dbReference type="FunFam" id="1.10.287.950:FF:000001">
    <property type="entry name" value="Methyl-accepting chemotaxis sensory transducer"/>
    <property type="match status" value="1"/>
</dbReference>
<evidence type="ECO:0000259" key="9">
    <source>
        <dbReference type="PROSITE" id="PS50885"/>
    </source>
</evidence>
<dbReference type="GO" id="GO:0004888">
    <property type="term" value="F:transmembrane signaling receptor activity"/>
    <property type="evidence" value="ECO:0007669"/>
    <property type="project" value="InterPro"/>
</dbReference>
<dbReference type="AlphaFoldDB" id="A0A1K2I0F1"/>
<dbReference type="SMART" id="SM00283">
    <property type="entry name" value="MA"/>
    <property type="match status" value="1"/>
</dbReference>
<dbReference type="Proteomes" id="UP000183447">
    <property type="component" value="Unassembled WGS sequence"/>
</dbReference>
<evidence type="ECO:0000313" key="11">
    <source>
        <dbReference type="Proteomes" id="UP000183447"/>
    </source>
</evidence>
<dbReference type="PROSITE" id="PS50111">
    <property type="entry name" value="CHEMOTAXIS_TRANSDUC_2"/>
    <property type="match status" value="1"/>
</dbReference>
<dbReference type="EMBL" id="FPKU01000002">
    <property type="protein sequence ID" value="SFZ85801.1"/>
    <property type="molecule type" value="Genomic_DNA"/>
</dbReference>
<dbReference type="Pfam" id="PF00015">
    <property type="entry name" value="MCPsignal"/>
    <property type="match status" value="1"/>
</dbReference>
<dbReference type="RefSeq" id="WP_244545342.1">
    <property type="nucleotide sequence ID" value="NZ_FPKU01000002.1"/>
</dbReference>
<evidence type="ECO:0000259" key="6">
    <source>
        <dbReference type="PROSITE" id="PS50111"/>
    </source>
</evidence>
<evidence type="ECO:0000259" key="8">
    <source>
        <dbReference type="PROSITE" id="PS50113"/>
    </source>
</evidence>
<dbReference type="PROSITE" id="PS50113">
    <property type="entry name" value="PAC"/>
    <property type="match status" value="2"/>
</dbReference>
<dbReference type="NCBIfam" id="TIGR00229">
    <property type="entry name" value="sensory_box"/>
    <property type="match status" value="2"/>
</dbReference>
<evidence type="ECO:0000256" key="3">
    <source>
        <dbReference type="ARBA" id="ARBA00029447"/>
    </source>
</evidence>
<evidence type="ECO:0000256" key="5">
    <source>
        <dbReference type="SAM" id="MobiDB-lite"/>
    </source>
</evidence>
<dbReference type="InterPro" id="IPR004090">
    <property type="entry name" value="Chemotax_Me-accpt_rcpt"/>
</dbReference>
<dbReference type="Pfam" id="PF08448">
    <property type="entry name" value="PAS_4"/>
    <property type="match status" value="1"/>
</dbReference>
<dbReference type="Pfam" id="PF08447">
    <property type="entry name" value="PAS_3"/>
    <property type="match status" value="1"/>
</dbReference>
<dbReference type="PRINTS" id="PR00260">
    <property type="entry name" value="CHEMTRNSDUCR"/>
</dbReference>
<keyword evidence="11" id="KW-1185">Reference proteome</keyword>
<dbReference type="InterPro" id="IPR003660">
    <property type="entry name" value="HAMP_dom"/>
</dbReference>
<dbReference type="InterPro" id="IPR013656">
    <property type="entry name" value="PAS_4"/>
</dbReference>
<dbReference type="InterPro" id="IPR000014">
    <property type="entry name" value="PAS"/>
</dbReference>
<dbReference type="SUPFAM" id="SSF55785">
    <property type="entry name" value="PYP-like sensor domain (PAS domain)"/>
    <property type="match status" value="2"/>
</dbReference>
<comment type="subcellular location">
    <subcellularLocation>
        <location evidence="1">Membrane</location>
    </subcellularLocation>
</comment>
<dbReference type="PROSITE" id="PS50112">
    <property type="entry name" value="PAS"/>
    <property type="match status" value="1"/>
</dbReference>
<dbReference type="Gene3D" id="3.30.450.20">
    <property type="entry name" value="PAS domain"/>
    <property type="match status" value="2"/>
</dbReference>
<dbReference type="SUPFAM" id="SSF58104">
    <property type="entry name" value="Methyl-accepting chemotaxis protein (MCP) signaling domain"/>
    <property type="match status" value="1"/>
</dbReference>
<feature type="region of interest" description="Disordered" evidence="5">
    <location>
        <begin position="561"/>
        <end position="584"/>
    </location>
</feature>
<dbReference type="Gene3D" id="1.10.287.950">
    <property type="entry name" value="Methyl-accepting chemotaxis protein"/>
    <property type="match status" value="1"/>
</dbReference>
<evidence type="ECO:0000256" key="1">
    <source>
        <dbReference type="ARBA" id="ARBA00004370"/>
    </source>
</evidence>
<dbReference type="InterPro" id="IPR035965">
    <property type="entry name" value="PAS-like_dom_sf"/>
</dbReference>
<dbReference type="InterPro" id="IPR004089">
    <property type="entry name" value="MCPsignal_dom"/>
</dbReference>
<gene>
    <name evidence="10" type="ORF">SAMN02983003_2971</name>
</gene>
<evidence type="ECO:0000259" key="7">
    <source>
        <dbReference type="PROSITE" id="PS50112"/>
    </source>
</evidence>
<dbReference type="CDD" id="cd00130">
    <property type="entry name" value="PAS"/>
    <property type="match status" value="2"/>
</dbReference>
<protein>
    <submittedName>
        <fullName evidence="10">Methyl-accepting chemotaxis sensory transducer with Pas/Pac sensor</fullName>
    </submittedName>
</protein>
<evidence type="ECO:0000256" key="4">
    <source>
        <dbReference type="PROSITE-ProRule" id="PRU00284"/>
    </source>
</evidence>
<keyword evidence="2" id="KW-0145">Chemotaxis</keyword>
<dbReference type="PANTHER" id="PTHR43531:SF11">
    <property type="entry name" value="METHYL-ACCEPTING CHEMOTAXIS PROTEIN 3"/>
    <property type="match status" value="1"/>
</dbReference>
<dbReference type="PANTHER" id="PTHR43531">
    <property type="entry name" value="PROTEIN ICFG"/>
    <property type="match status" value="1"/>
</dbReference>
<comment type="similarity">
    <text evidence="3">Belongs to the methyl-accepting chemotaxis (MCP) protein family.</text>
</comment>
<feature type="domain" description="PAC" evidence="8">
    <location>
        <begin position="89"/>
        <end position="141"/>
    </location>
</feature>
<keyword evidence="4" id="KW-0807">Transducer</keyword>
<evidence type="ECO:0000256" key="2">
    <source>
        <dbReference type="ARBA" id="ARBA00022500"/>
    </source>
</evidence>
<evidence type="ECO:0000313" key="10">
    <source>
        <dbReference type="EMBL" id="SFZ85801.1"/>
    </source>
</evidence>
<reference evidence="10 11" key="1">
    <citation type="submission" date="2016-11" db="EMBL/GenBank/DDBJ databases">
        <authorList>
            <person name="Jaros S."/>
            <person name="Januszkiewicz K."/>
            <person name="Wedrychowicz H."/>
        </authorList>
    </citation>
    <scope>NUCLEOTIDE SEQUENCE [LARGE SCALE GENOMIC DNA]</scope>
    <source>
        <strain evidence="10 11">ATCC 23634</strain>
    </source>
</reference>
<name>A0A1K2I0F1_9HYPH</name>
<dbReference type="GO" id="GO:0016020">
    <property type="term" value="C:membrane"/>
    <property type="evidence" value="ECO:0007669"/>
    <property type="project" value="UniProtKB-SubCell"/>
</dbReference>